<dbReference type="SUPFAM" id="SSF54160">
    <property type="entry name" value="Chromo domain-like"/>
    <property type="match status" value="1"/>
</dbReference>
<dbReference type="PANTHER" id="PTHR22812">
    <property type="entry name" value="CHROMOBOX PROTEIN"/>
    <property type="match status" value="1"/>
</dbReference>
<dbReference type="InterPro" id="IPR000953">
    <property type="entry name" value="Chromo/chromo_shadow_dom"/>
</dbReference>
<dbReference type="Proteomes" id="UP000614601">
    <property type="component" value="Unassembled WGS sequence"/>
</dbReference>
<evidence type="ECO:0000313" key="5">
    <source>
        <dbReference type="EMBL" id="CAD5218968.1"/>
    </source>
</evidence>
<comment type="caution">
    <text evidence="5">The sequence shown here is derived from an EMBL/GenBank/DDBJ whole genome shotgun (WGS) entry which is preliminary data.</text>
</comment>
<evidence type="ECO:0000256" key="2">
    <source>
        <dbReference type="ARBA" id="ARBA00023242"/>
    </source>
</evidence>
<feature type="region of interest" description="Disordered" evidence="3">
    <location>
        <begin position="220"/>
        <end position="255"/>
    </location>
</feature>
<dbReference type="Gene3D" id="2.40.50.40">
    <property type="match status" value="1"/>
</dbReference>
<keyword evidence="6" id="KW-1185">Reference proteome</keyword>
<dbReference type="PROSITE" id="PS00598">
    <property type="entry name" value="CHROMO_1"/>
    <property type="match status" value="1"/>
</dbReference>
<keyword evidence="2" id="KW-0539">Nucleus</keyword>
<feature type="compositionally biased region" description="Basic and acidic residues" evidence="3">
    <location>
        <begin position="220"/>
        <end position="234"/>
    </location>
</feature>
<dbReference type="InterPro" id="IPR016197">
    <property type="entry name" value="Chromo-like_dom_sf"/>
</dbReference>
<dbReference type="Proteomes" id="UP000783686">
    <property type="component" value="Unassembled WGS sequence"/>
</dbReference>
<sequence length="343" mass="40008">MEYDYMDEETPHSINGEPAYEVEEVLDMRLRGPRRKKKREFLIKWVGYGPEHNSWEPRENLNSCPDALVAFFLKRGIDDDEVMVQYYKELEELKEIKDAKNEPSTSIDDWRLVNDENLIPPSKMELEISIEDEVMDYQQEPVQSLNAGITEESRSNVNRNRERKNVGALWADALEDYDSDVDPLIAKSPIPYGEESSMNTFKKLKETMKSLRPMDEFLALGKEKESRKRRHEEDLAGPSTDKGRSSRRSEGVTPKRVRFQICTPHDDTADRIQMAGETEEVFLKGLIRENQKKQEDQPEKYLFGNKQEMEHQVSEKTGKKYLTYYVGERVGLGQIFDESLTDY</sequence>
<proteinExistence type="predicted"/>
<evidence type="ECO:0000256" key="3">
    <source>
        <dbReference type="SAM" id="MobiDB-lite"/>
    </source>
</evidence>
<reference evidence="5" key="1">
    <citation type="submission" date="2020-09" db="EMBL/GenBank/DDBJ databases">
        <authorList>
            <person name="Kikuchi T."/>
        </authorList>
    </citation>
    <scope>NUCLEOTIDE SEQUENCE</scope>
    <source>
        <strain evidence="5">SH1</strain>
    </source>
</reference>
<dbReference type="CDD" id="cd00024">
    <property type="entry name" value="CD_CSD"/>
    <property type="match status" value="1"/>
</dbReference>
<dbReference type="InterPro" id="IPR051219">
    <property type="entry name" value="Heterochromatin_chromo-domain"/>
</dbReference>
<evidence type="ECO:0000313" key="6">
    <source>
        <dbReference type="Proteomes" id="UP000614601"/>
    </source>
</evidence>
<name>A0A811KTP4_9BILA</name>
<accession>A0A811KTP4</accession>
<dbReference type="GO" id="GO:0005634">
    <property type="term" value="C:nucleus"/>
    <property type="evidence" value="ECO:0007669"/>
    <property type="project" value="UniProtKB-SubCell"/>
</dbReference>
<dbReference type="InterPro" id="IPR023779">
    <property type="entry name" value="Chromodomain_CS"/>
</dbReference>
<dbReference type="OrthoDB" id="5843976at2759"/>
<dbReference type="PROSITE" id="PS50013">
    <property type="entry name" value="CHROMO_2"/>
    <property type="match status" value="1"/>
</dbReference>
<gene>
    <name evidence="5" type="ORF">BOKJ2_LOCUS8178</name>
</gene>
<evidence type="ECO:0000256" key="1">
    <source>
        <dbReference type="ARBA" id="ARBA00004123"/>
    </source>
</evidence>
<protein>
    <recommendedName>
        <fullName evidence="4">Chromo domain-containing protein</fullName>
    </recommendedName>
</protein>
<dbReference type="Pfam" id="PF00385">
    <property type="entry name" value="Chromo"/>
    <property type="match status" value="1"/>
</dbReference>
<dbReference type="EMBL" id="CAJFDH010000004">
    <property type="protein sequence ID" value="CAD5218968.1"/>
    <property type="molecule type" value="Genomic_DNA"/>
</dbReference>
<dbReference type="SMART" id="SM00298">
    <property type="entry name" value="CHROMO"/>
    <property type="match status" value="1"/>
</dbReference>
<evidence type="ECO:0000259" key="4">
    <source>
        <dbReference type="PROSITE" id="PS50013"/>
    </source>
</evidence>
<feature type="compositionally biased region" description="Basic and acidic residues" evidence="3">
    <location>
        <begin position="241"/>
        <end position="250"/>
    </location>
</feature>
<comment type="subcellular location">
    <subcellularLocation>
        <location evidence="1">Nucleus</location>
    </subcellularLocation>
</comment>
<organism evidence="5 6">
    <name type="scientific">Bursaphelenchus okinawaensis</name>
    <dbReference type="NCBI Taxonomy" id="465554"/>
    <lineage>
        <taxon>Eukaryota</taxon>
        <taxon>Metazoa</taxon>
        <taxon>Ecdysozoa</taxon>
        <taxon>Nematoda</taxon>
        <taxon>Chromadorea</taxon>
        <taxon>Rhabditida</taxon>
        <taxon>Tylenchina</taxon>
        <taxon>Tylenchomorpha</taxon>
        <taxon>Aphelenchoidea</taxon>
        <taxon>Aphelenchoididae</taxon>
        <taxon>Bursaphelenchus</taxon>
    </lineage>
</organism>
<dbReference type="EMBL" id="CAJFCW020000004">
    <property type="protein sequence ID" value="CAG9112220.1"/>
    <property type="molecule type" value="Genomic_DNA"/>
</dbReference>
<feature type="domain" description="Chromo" evidence="4">
    <location>
        <begin position="20"/>
        <end position="83"/>
    </location>
</feature>
<dbReference type="AlphaFoldDB" id="A0A811KTP4"/>
<dbReference type="InterPro" id="IPR023780">
    <property type="entry name" value="Chromo_domain"/>
</dbReference>